<feature type="region of interest" description="Disordered" evidence="1">
    <location>
        <begin position="42"/>
        <end position="85"/>
    </location>
</feature>
<evidence type="ECO:0000313" key="4">
    <source>
        <dbReference type="Proteomes" id="UP000565441"/>
    </source>
</evidence>
<dbReference type="GO" id="GO:0006355">
    <property type="term" value="P:regulation of DNA-templated transcription"/>
    <property type="evidence" value="ECO:0007669"/>
    <property type="project" value="TreeGrafter"/>
</dbReference>
<evidence type="ECO:0000259" key="2">
    <source>
        <dbReference type="Pfam" id="PF09103"/>
    </source>
</evidence>
<evidence type="ECO:0000256" key="1">
    <source>
        <dbReference type="SAM" id="MobiDB-lite"/>
    </source>
</evidence>
<dbReference type="EMBL" id="JAACJP010000004">
    <property type="protein sequence ID" value="KAF5385395.1"/>
    <property type="molecule type" value="Genomic_DNA"/>
</dbReference>
<dbReference type="Proteomes" id="UP000565441">
    <property type="component" value="Unassembled WGS sequence"/>
</dbReference>
<feature type="region of interest" description="Disordered" evidence="1">
    <location>
        <begin position="1"/>
        <end position="26"/>
    </location>
</feature>
<keyword evidence="4" id="KW-1185">Reference proteome</keyword>
<evidence type="ECO:0000313" key="3">
    <source>
        <dbReference type="EMBL" id="KAF5385395.1"/>
    </source>
</evidence>
<protein>
    <recommendedName>
        <fullName evidence="2">BRCA2 OB1 domain-containing protein</fullName>
    </recommendedName>
</protein>
<dbReference type="CDD" id="cd04493">
    <property type="entry name" value="BRCA2DBD_OB1"/>
    <property type="match status" value="1"/>
</dbReference>
<comment type="caution">
    <text evidence="3">The sequence shown here is derived from an EMBL/GenBank/DDBJ whole genome shotgun (WGS) entry which is preliminary data.</text>
</comment>
<organism evidence="3 4">
    <name type="scientific">Tricholomella constricta</name>
    <dbReference type="NCBI Taxonomy" id="117010"/>
    <lineage>
        <taxon>Eukaryota</taxon>
        <taxon>Fungi</taxon>
        <taxon>Dikarya</taxon>
        <taxon>Basidiomycota</taxon>
        <taxon>Agaricomycotina</taxon>
        <taxon>Agaricomycetes</taxon>
        <taxon>Agaricomycetidae</taxon>
        <taxon>Agaricales</taxon>
        <taxon>Tricholomatineae</taxon>
        <taxon>Lyophyllaceae</taxon>
        <taxon>Tricholomella</taxon>
    </lineage>
</organism>
<feature type="region of interest" description="Disordered" evidence="1">
    <location>
        <begin position="427"/>
        <end position="447"/>
    </location>
</feature>
<feature type="region of interest" description="Disordered" evidence="1">
    <location>
        <begin position="369"/>
        <end position="392"/>
    </location>
</feature>
<dbReference type="Gene3D" id="2.40.50.140">
    <property type="entry name" value="Nucleic acid-binding proteins"/>
    <property type="match status" value="3"/>
</dbReference>
<feature type="domain" description="BRCA2 OB1" evidence="2">
    <location>
        <begin position="585"/>
        <end position="705"/>
    </location>
</feature>
<dbReference type="SUPFAM" id="SSF81872">
    <property type="entry name" value="BRCA2 helical domain"/>
    <property type="match status" value="1"/>
</dbReference>
<feature type="region of interest" description="Disordered" evidence="1">
    <location>
        <begin position="205"/>
        <end position="225"/>
    </location>
</feature>
<proteinExistence type="predicted"/>
<dbReference type="InterPro" id="IPR012340">
    <property type="entry name" value="NA-bd_OB-fold"/>
</dbReference>
<accession>A0A8H5HLU6</accession>
<reference evidence="3 4" key="1">
    <citation type="journal article" date="2020" name="ISME J.">
        <title>Uncovering the hidden diversity of litter-decomposition mechanisms in mushroom-forming fungi.</title>
        <authorList>
            <person name="Floudas D."/>
            <person name="Bentzer J."/>
            <person name="Ahren D."/>
            <person name="Johansson T."/>
            <person name="Persson P."/>
            <person name="Tunlid A."/>
        </authorList>
    </citation>
    <scope>NUCLEOTIDE SEQUENCE [LARGE SCALE GENOMIC DNA]</scope>
    <source>
        <strain evidence="3 4">CBS 661.87</strain>
    </source>
</reference>
<dbReference type="InterPro" id="IPR015187">
    <property type="entry name" value="BRCA2_OB_1"/>
</dbReference>
<dbReference type="PANTHER" id="PTHR11289:SF0">
    <property type="entry name" value="BREAST CANCER TYPE 2 SUSCEPTIBILITY PROTEIN"/>
    <property type="match status" value="1"/>
</dbReference>
<dbReference type="InterPro" id="IPR015525">
    <property type="entry name" value="BRCA2"/>
</dbReference>
<dbReference type="SUPFAM" id="SSF50249">
    <property type="entry name" value="Nucleic acid-binding proteins"/>
    <property type="match status" value="2"/>
</dbReference>
<dbReference type="AlphaFoldDB" id="A0A8H5HLU6"/>
<dbReference type="InterPro" id="IPR036315">
    <property type="entry name" value="BRCA2_hlx_sf"/>
</dbReference>
<dbReference type="Pfam" id="PF09103">
    <property type="entry name" value="BRCA-2_OB1"/>
    <property type="match status" value="1"/>
</dbReference>
<dbReference type="PANTHER" id="PTHR11289">
    <property type="entry name" value="BREAST CANCER TYPE 2 SUSCEPTIBILITY PROTEIN BRCA2"/>
    <property type="match status" value="1"/>
</dbReference>
<dbReference type="GO" id="GO:0000724">
    <property type="term" value="P:double-strand break repair via homologous recombination"/>
    <property type="evidence" value="ECO:0007669"/>
    <property type="project" value="InterPro"/>
</dbReference>
<dbReference type="OrthoDB" id="21095at2759"/>
<gene>
    <name evidence="3" type="ORF">D9615_001242</name>
</gene>
<name>A0A8H5HLU6_9AGAR</name>
<feature type="compositionally biased region" description="Polar residues" evidence="1">
    <location>
        <begin position="44"/>
        <end position="56"/>
    </location>
</feature>
<feature type="compositionally biased region" description="Polar residues" evidence="1">
    <location>
        <begin position="64"/>
        <end position="74"/>
    </location>
</feature>
<sequence length="963" mass="106126">MRSPDSPLSSPIRKRQRLSSPTYDEQLGDLSQADIDAFDKIEAQLSQSPRKGSSQVKACRRNLQHASSGHSNISEQKKALPLADDPDNPFTTGFASAKFTNAAFSTTSSVPIPGFLKASSMHNDSMMGSFQALDRSPSPQEEDLDAWFKPTEAIHPVAFQTASVALDSTETPAFFGFAKASSHGLIAPSSAAFAKAQAKMEQIWREVDQSPEKSLGSSSSTPAAADAETVFRPASTPSLQHSPRRPALQSVGNSINTFGFNSPGTPTPLGHNRGTGIPHKAAVTLTPTELLISKNSKPFKSPLLAKKPITTNADFSGSPLKPSSRFSGFSTARSQHPLASAPITANSTSISTPSLPLMATPARHPRVSAAGSTVRRHSPAPFVTPFKPGMKPGQPGRLKLLEEAFKASQLQQLVTPDKRKADWLTQERPGDKAGRASRTGVFDLTPPPNRQTLASLGLLPQQYTIDELESMGINFKELSQITPKLAMYYSFHTPTATPLYPLTSSPPVVLGSAQALDALLDNGCSLATKPWVDNHWGLILWKLAGMVGLEPQRESIPNQKRWCWAEVMRQLFYRYEREINRAKRPPLRLITTHDAPAAYPMVLCVSDITWITGGYADDGGPLKSRPELEVTDGWYRLRAQVDAPLARAIKRGLIRIGRKLTVAGAYLSSERKDPSEVLEAYNSVKLVISGNSSHLAPWHAKLGFSPGPCISTLHSLTPDGGMVAAMDIVVVKTHPIAYIEFIEDENGLQNREGPMNANEEATAHRNWKKRYEFEMSKLRAELEKKWDRYEGYIERLERRAGIEEFRPSQDDFPLDVIESMYDELEDLAEAPNVLKGLGKTESGLLARYIRGRLDKDKAHAGEDMESELKHICPPRNVRNFRIIVVQDARTQMRTGHRKALLNVWDVLNLSFFEGGSPGSFEIGQRFMVTNLKPTHQNSWMDREPGSEVYLCTIQSSRWTPLKT</sequence>